<evidence type="ECO:0000256" key="12">
    <source>
        <dbReference type="ARBA" id="ARBA00023180"/>
    </source>
</evidence>
<comment type="caution">
    <text evidence="22">The sequence shown here is derived from an EMBL/GenBank/DDBJ whole genome shotgun (WGS) entry which is preliminary data.</text>
</comment>
<keyword evidence="21" id="KW-0812">Transmembrane</keyword>
<evidence type="ECO:0000256" key="20">
    <source>
        <dbReference type="SAM" id="MobiDB-lite"/>
    </source>
</evidence>
<dbReference type="Gene3D" id="3.20.20.80">
    <property type="entry name" value="Glycosidases"/>
    <property type="match status" value="1"/>
</dbReference>
<comment type="similarity">
    <text evidence="4 19">Belongs to the glycosyl hydrolase 17 family.</text>
</comment>
<feature type="region of interest" description="Disordered" evidence="20">
    <location>
        <begin position="147"/>
        <end position="206"/>
    </location>
</feature>
<accession>A0A9P8A344</accession>
<gene>
    <name evidence="22" type="ORF">KVV02_008833</name>
</gene>
<reference evidence="22" key="1">
    <citation type="submission" date="2021-07" db="EMBL/GenBank/DDBJ databases">
        <title>Draft genome of Mortierella alpina, strain LL118, isolated from an aspen leaf litter sample.</title>
        <authorList>
            <person name="Yang S."/>
            <person name="Vinatzer B.A."/>
        </authorList>
    </citation>
    <scope>NUCLEOTIDE SEQUENCE</scope>
    <source>
        <strain evidence="22">LL118</strain>
    </source>
</reference>
<dbReference type="EMBL" id="JAIFTL010000101">
    <property type="protein sequence ID" value="KAG9323433.1"/>
    <property type="molecule type" value="Genomic_DNA"/>
</dbReference>
<feature type="region of interest" description="Disordered" evidence="20">
    <location>
        <begin position="103"/>
        <end position="130"/>
    </location>
</feature>
<evidence type="ECO:0000256" key="16">
    <source>
        <dbReference type="ARBA" id="ARBA00037649"/>
    </source>
</evidence>
<dbReference type="InterPro" id="IPR017853">
    <property type="entry name" value="GH"/>
</dbReference>
<evidence type="ECO:0000256" key="8">
    <source>
        <dbReference type="ARBA" id="ARBA00022525"/>
    </source>
</evidence>
<evidence type="ECO:0000256" key="13">
    <source>
        <dbReference type="ARBA" id="ARBA00023277"/>
    </source>
</evidence>
<keyword evidence="11 21" id="KW-0472">Membrane</keyword>
<keyword evidence="8" id="KW-0964">Secreted</keyword>
<comment type="function">
    <text evidence="16">Glucanases play a role in cell expansion during growth, in cell-cell fusion during mating, and in spore release during sporulation. This enzyme may be involved in beta-glucan degradation. Active on laminarin and lichenan.</text>
</comment>
<dbReference type="SUPFAM" id="SSF51445">
    <property type="entry name" value="(Trans)glycosidases"/>
    <property type="match status" value="1"/>
</dbReference>
<evidence type="ECO:0000256" key="14">
    <source>
        <dbReference type="ARBA" id="ARBA00023316"/>
    </source>
</evidence>
<feature type="compositionally biased region" description="Low complexity" evidence="20">
    <location>
        <begin position="175"/>
        <end position="192"/>
    </location>
</feature>
<dbReference type="Proteomes" id="UP000717515">
    <property type="component" value="Unassembled WGS sequence"/>
</dbReference>
<keyword evidence="14" id="KW-0961">Cell wall biogenesis/degradation</keyword>
<evidence type="ECO:0000313" key="22">
    <source>
        <dbReference type="EMBL" id="KAG9323433.1"/>
    </source>
</evidence>
<name>A0A9P8A344_MORAP</name>
<keyword evidence="12" id="KW-0325">Glycoprotein</keyword>
<dbReference type="GO" id="GO:0071555">
    <property type="term" value="P:cell wall organization"/>
    <property type="evidence" value="ECO:0007669"/>
    <property type="project" value="UniProtKB-KW"/>
</dbReference>
<keyword evidence="13" id="KW-0119">Carbohydrate metabolism</keyword>
<evidence type="ECO:0000256" key="2">
    <source>
        <dbReference type="ARBA" id="ARBA00004191"/>
    </source>
</evidence>
<comment type="subcellular location">
    <subcellularLocation>
        <location evidence="3">Cell membrane</location>
        <topology evidence="3">Single-pass type II membrane protein</topology>
    </subcellularLocation>
    <subcellularLocation>
        <location evidence="2">Secreted</location>
        <location evidence="2">Cell wall</location>
    </subcellularLocation>
</comment>
<proteinExistence type="inferred from homology"/>
<feature type="compositionally biased region" description="Polar residues" evidence="20">
    <location>
        <begin position="64"/>
        <end position="88"/>
    </location>
</feature>
<keyword evidence="9" id="KW-0732">Signal</keyword>
<feature type="transmembrane region" description="Helical" evidence="21">
    <location>
        <begin position="215"/>
        <end position="236"/>
    </location>
</feature>
<evidence type="ECO:0000256" key="5">
    <source>
        <dbReference type="ARBA" id="ARBA00012780"/>
    </source>
</evidence>
<evidence type="ECO:0000256" key="21">
    <source>
        <dbReference type="SAM" id="Phobius"/>
    </source>
</evidence>
<dbReference type="AlphaFoldDB" id="A0A9P8A344"/>
<evidence type="ECO:0000256" key="18">
    <source>
        <dbReference type="ARBA" id="ARBA00043078"/>
    </source>
</evidence>
<evidence type="ECO:0000256" key="19">
    <source>
        <dbReference type="RuleBase" id="RU004335"/>
    </source>
</evidence>
<keyword evidence="21" id="KW-1133">Transmembrane helix</keyword>
<dbReference type="PANTHER" id="PTHR16631:SF17">
    <property type="entry name" value="GLUCAN ENDO-1,3-BETA-GLUCOSIDASE BTGC"/>
    <property type="match status" value="1"/>
</dbReference>
<dbReference type="InterPro" id="IPR000490">
    <property type="entry name" value="Glyco_hydro_17"/>
</dbReference>
<comment type="catalytic activity">
    <reaction evidence="1">
        <text>Hydrolysis of (1-&gt;3)-beta-D-glucosidic linkages in (1-&gt;3)-beta-D-glucans.</text>
        <dbReference type="EC" id="3.2.1.39"/>
    </reaction>
</comment>
<dbReference type="GO" id="GO:0000272">
    <property type="term" value="P:polysaccharide catabolic process"/>
    <property type="evidence" value="ECO:0007669"/>
    <property type="project" value="UniProtKB-KW"/>
</dbReference>
<evidence type="ECO:0000256" key="4">
    <source>
        <dbReference type="ARBA" id="ARBA00008773"/>
    </source>
</evidence>
<feature type="region of interest" description="Disordered" evidence="20">
    <location>
        <begin position="1"/>
        <end position="88"/>
    </location>
</feature>
<evidence type="ECO:0000256" key="11">
    <source>
        <dbReference type="ARBA" id="ARBA00023136"/>
    </source>
</evidence>
<dbReference type="GO" id="GO:0005576">
    <property type="term" value="C:extracellular region"/>
    <property type="evidence" value="ECO:0007669"/>
    <property type="project" value="TreeGrafter"/>
</dbReference>
<keyword evidence="7" id="KW-0134">Cell wall</keyword>
<evidence type="ECO:0000256" key="15">
    <source>
        <dbReference type="ARBA" id="ARBA00023326"/>
    </source>
</evidence>
<feature type="compositionally biased region" description="Polar residues" evidence="20">
    <location>
        <begin position="107"/>
        <end position="117"/>
    </location>
</feature>
<dbReference type="Pfam" id="PF00332">
    <property type="entry name" value="Glyco_hydro_17"/>
    <property type="match status" value="1"/>
</dbReference>
<evidence type="ECO:0000256" key="7">
    <source>
        <dbReference type="ARBA" id="ARBA00022512"/>
    </source>
</evidence>
<keyword evidence="10" id="KW-0378">Hydrolase</keyword>
<dbReference type="InterPro" id="IPR050732">
    <property type="entry name" value="Beta-glucan_modifiers"/>
</dbReference>
<dbReference type="EC" id="3.2.1.39" evidence="5"/>
<dbReference type="GO" id="GO:0005886">
    <property type="term" value="C:plasma membrane"/>
    <property type="evidence" value="ECO:0007669"/>
    <property type="project" value="UniProtKB-SubCell"/>
</dbReference>
<keyword evidence="6" id="KW-1003">Cell membrane</keyword>
<protein>
    <recommendedName>
        <fullName evidence="5">glucan endo-1,3-beta-D-glucosidase</fullName>
        <ecNumber evidence="5">3.2.1.39</ecNumber>
    </recommendedName>
    <alternativeName>
        <fullName evidence="18">Endo-1,3-beta-glucanase btgC</fullName>
    </alternativeName>
    <alternativeName>
        <fullName evidence="17">Laminarinase btgC</fullName>
    </alternativeName>
</protein>
<organism evidence="22 23">
    <name type="scientific">Mortierella alpina</name>
    <name type="common">Oleaginous fungus</name>
    <name type="synonym">Mortierella renispora</name>
    <dbReference type="NCBI Taxonomy" id="64518"/>
    <lineage>
        <taxon>Eukaryota</taxon>
        <taxon>Fungi</taxon>
        <taxon>Fungi incertae sedis</taxon>
        <taxon>Mucoromycota</taxon>
        <taxon>Mortierellomycotina</taxon>
        <taxon>Mortierellomycetes</taxon>
        <taxon>Mortierellales</taxon>
        <taxon>Mortierellaceae</taxon>
        <taxon>Mortierella</taxon>
    </lineage>
</organism>
<evidence type="ECO:0000256" key="17">
    <source>
        <dbReference type="ARBA" id="ARBA00042373"/>
    </source>
</evidence>
<dbReference type="GO" id="GO:0009277">
    <property type="term" value="C:fungal-type cell wall"/>
    <property type="evidence" value="ECO:0007669"/>
    <property type="project" value="TreeGrafter"/>
</dbReference>
<evidence type="ECO:0000256" key="6">
    <source>
        <dbReference type="ARBA" id="ARBA00022475"/>
    </source>
</evidence>
<evidence type="ECO:0000256" key="3">
    <source>
        <dbReference type="ARBA" id="ARBA00004401"/>
    </source>
</evidence>
<evidence type="ECO:0000256" key="1">
    <source>
        <dbReference type="ARBA" id="ARBA00000382"/>
    </source>
</evidence>
<sequence>MDPPLISRDSHAPCQHEQAKDNAPNVQPDRDPLPPTSPKPVYLQVPHSSCPPPDLQIDAHQELEQPSQLDTNSALEPSLRQRQPNSGYRFSNASVLRIPETVHTAAPASSNTSSLMPPSNPEKSESIQTSSTLVSFFRPKHHRRRSSSVFGWDSDDDEELNQANKQSIVSKEASHSSSSSSSHTATTQSNAHLVSTTEKSPWLQREHGKQKQVRTCLCLGVILCFLILGTILVFSFREQLFHRTGASPGSHVKNGPTFGGGDGNNGGIGGGIQSPESIESIYHVNKTINLDPNLKKVFYGIDYTPRGSQEPDCRVNLGQVIEDIKILSQLTTRIRLYGMACRQTVDVLRAIEYLGLPEMQVILTLWVDHNPVSWQKQSRLFWSLIDNDLETISNNEGQGAAAGKPTTISAATSRIIGISVGNEVLFRNEGKARSEEFVPLGVLTGYMSEIRRGLEERAATAALSSDAAVVSLGRYLGEIPIFSSDLGRNAFQIVDRADWIMSNIHPFFAYTPVQEAATWAFANYKTETLPAASGKPAVISEVGWPSGPSSAKMGTAVPSIENLQIFLDSWVCQANKRKVPYYYFEAFDEPWKSSINVRESQWGIMTVDRRLKVNIPTC</sequence>
<evidence type="ECO:0000256" key="10">
    <source>
        <dbReference type="ARBA" id="ARBA00022801"/>
    </source>
</evidence>
<dbReference type="GO" id="GO:0009986">
    <property type="term" value="C:cell surface"/>
    <property type="evidence" value="ECO:0007669"/>
    <property type="project" value="TreeGrafter"/>
</dbReference>
<dbReference type="PANTHER" id="PTHR16631">
    <property type="entry name" value="GLUCAN 1,3-BETA-GLUCOSIDASE"/>
    <property type="match status" value="1"/>
</dbReference>
<evidence type="ECO:0000256" key="9">
    <source>
        <dbReference type="ARBA" id="ARBA00022729"/>
    </source>
</evidence>
<keyword evidence="15" id="KW-0624">Polysaccharide degradation</keyword>
<dbReference type="GO" id="GO:0042973">
    <property type="term" value="F:glucan endo-1,3-beta-D-glucosidase activity"/>
    <property type="evidence" value="ECO:0007669"/>
    <property type="project" value="UniProtKB-EC"/>
</dbReference>
<evidence type="ECO:0000313" key="23">
    <source>
        <dbReference type="Proteomes" id="UP000717515"/>
    </source>
</evidence>